<evidence type="ECO:0000256" key="4">
    <source>
        <dbReference type="ARBA" id="ARBA00023136"/>
    </source>
</evidence>
<evidence type="ECO:0000256" key="1">
    <source>
        <dbReference type="ARBA" id="ARBA00004141"/>
    </source>
</evidence>
<keyword evidence="4 5" id="KW-0472">Membrane</keyword>
<proteinExistence type="predicted"/>
<dbReference type="EMBL" id="JAMFTQ010000003">
    <property type="protein sequence ID" value="MCP1387367.1"/>
    <property type="molecule type" value="Genomic_DNA"/>
</dbReference>
<gene>
    <name evidence="6" type="ORF">M5J20_04085</name>
</gene>
<evidence type="ECO:0000256" key="5">
    <source>
        <dbReference type="SAM" id="Phobius"/>
    </source>
</evidence>
<comment type="subcellular location">
    <subcellularLocation>
        <location evidence="1">Membrane</location>
        <topology evidence="1">Multi-pass membrane protein</topology>
    </subcellularLocation>
</comment>
<feature type="transmembrane region" description="Helical" evidence="5">
    <location>
        <begin position="45"/>
        <end position="69"/>
    </location>
</feature>
<evidence type="ECO:0000313" key="7">
    <source>
        <dbReference type="Proteomes" id="UP001204000"/>
    </source>
</evidence>
<evidence type="ECO:0000313" key="6">
    <source>
        <dbReference type="EMBL" id="MCP1387367.1"/>
    </source>
</evidence>
<evidence type="ECO:0000256" key="2">
    <source>
        <dbReference type="ARBA" id="ARBA00022692"/>
    </source>
</evidence>
<protein>
    <submittedName>
        <fullName evidence="6">Energy-coupling factor transporter transmembrane protein EcfT</fullName>
    </submittedName>
</protein>
<dbReference type="Proteomes" id="UP001204000">
    <property type="component" value="Unassembled WGS sequence"/>
</dbReference>
<comment type="caution">
    <text evidence="6">The sequence shown here is derived from an EMBL/GenBank/DDBJ whole genome shotgun (WGS) entry which is preliminary data.</text>
</comment>
<name>A0ABT1G0K5_9CORY</name>
<dbReference type="InterPro" id="IPR003339">
    <property type="entry name" value="ABC/ECF_trnsptr_transmembrane"/>
</dbReference>
<keyword evidence="3 5" id="KW-1133">Transmembrane helix</keyword>
<organism evidence="6 7">
    <name type="scientific">Corynebacterium stercoris</name>
    <dbReference type="NCBI Taxonomy" id="2943490"/>
    <lineage>
        <taxon>Bacteria</taxon>
        <taxon>Bacillati</taxon>
        <taxon>Actinomycetota</taxon>
        <taxon>Actinomycetes</taxon>
        <taxon>Mycobacteriales</taxon>
        <taxon>Corynebacteriaceae</taxon>
        <taxon>Corynebacterium</taxon>
    </lineage>
</organism>
<keyword evidence="2 5" id="KW-0812">Transmembrane</keyword>
<keyword evidence="7" id="KW-1185">Reference proteome</keyword>
<dbReference type="RefSeq" id="WP_253576596.1">
    <property type="nucleotide sequence ID" value="NZ_JAMFTQ010000003.1"/>
</dbReference>
<feature type="transmembrane region" description="Helical" evidence="5">
    <location>
        <begin position="12"/>
        <end position="38"/>
    </location>
</feature>
<reference evidence="6" key="1">
    <citation type="submission" date="2022-05" db="EMBL/GenBank/DDBJ databases">
        <title>Corynebacterium sp. TA-R-1 sp. nov., isolated from human feces.</title>
        <authorList>
            <person name="Shamsuzzaman M."/>
            <person name="Dahal R.H."/>
        </authorList>
    </citation>
    <scope>NUCLEOTIDE SEQUENCE</scope>
    <source>
        <strain evidence="6">TA-R-1</strain>
    </source>
</reference>
<dbReference type="CDD" id="cd16914">
    <property type="entry name" value="EcfT"/>
    <property type="match status" value="1"/>
</dbReference>
<sequence length="226" mass="23929">MVNPLTALAVGASGWILVMGINTPAASAAIVLLSLIVATAKTRNLAPIIAVVVLALPVAASMVLIHAPYGEERIAPLITADGLATAGELALRFTALMACLLAAGTFVRVPDLAKALQILPGGNRLSYIAGSTLQLFPQGSQRVRITRDANRLKARPITLKTSVPNLIMPVLTELLTLSSHRGRALETAGYDLPGRRTVLRPVPDNTLQRTIRWATPLICLAVAIWL</sequence>
<evidence type="ECO:0000256" key="3">
    <source>
        <dbReference type="ARBA" id="ARBA00022989"/>
    </source>
</evidence>
<accession>A0ABT1G0K5</accession>